<reference evidence="3" key="1">
    <citation type="submission" date="2021-01" db="EMBL/GenBank/DDBJ databases">
        <authorList>
            <person name="Corre E."/>
            <person name="Pelletier E."/>
            <person name="Niang G."/>
            <person name="Scheremetjew M."/>
            <person name="Finn R."/>
            <person name="Kale V."/>
            <person name="Holt S."/>
            <person name="Cochrane G."/>
            <person name="Meng A."/>
            <person name="Brown T."/>
            <person name="Cohen L."/>
        </authorList>
    </citation>
    <scope>NUCLEOTIDE SEQUENCE</scope>
    <source>
        <strain evidence="3">CCMP443</strain>
    </source>
</reference>
<dbReference type="AlphaFoldDB" id="A0A7S0YZ69"/>
<evidence type="ECO:0000313" key="3">
    <source>
        <dbReference type="EMBL" id="CAD8800470.1"/>
    </source>
</evidence>
<dbReference type="GO" id="GO:0005509">
    <property type="term" value="F:calcium ion binding"/>
    <property type="evidence" value="ECO:0007669"/>
    <property type="project" value="InterPro"/>
</dbReference>
<dbReference type="InterPro" id="IPR018247">
    <property type="entry name" value="EF_Hand_1_Ca_BS"/>
</dbReference>
<evidence type="ECO:0000259" key="2">
    <source>
        <dbReference type="PROSITE" id="PS50222"/>
    </source>
</evidence>
<gene>
    <name evidence="3" type="ORF">HTEP1355_LOCUS14143</name>
</gene>
<feature type="domain" description="EF-hand" evidence="2">
    <location>
        <begin position="57"/>
        <end position="92"/>
    </location>
</feature>
<dbReference type="Gene3D" id="1.10.238.10">
    <property type="entry name" value="EF-hand"/>
    <property type="match status" value="1"/>
</dbReference>
<organism evidence="3">
    <name type="scientific">Hemiselmis tepida</name>
    <dbReference type="NCBI Taxonomy" id="464990"/>
    <lineage>
        <taxon>Eukaryota</taxon>
        <taxon>Cryptophyceae</taxon>
        <taxon>Cryptomonadales</taxon>
        <taxon>Hemiselmidaceae</taxon>
        <taxon>Hemiselmis</taxon>
    </lineage>
</organism>
<protein>
    <recommendedName>
        <fullName evidence="2">EF-hand domain-containing protein</fullName>
    </recommendedName>
</protein>
<dbReference type="PROSITE" id="PS50222">
    <property type="entry name" value="EF_HAND_2"/>
    <property type="match status" value="1"/>
</dbReference>
<evidence type="ECO:0000256" key="1">
    <source>
        <dbReference type="ARBA" id="ARBA00022837"/>
    </source>
</evidence>
<dbReference type="SUPFAM" id="SSF47473">
    <property type="entry name" value="EF-hand"/>
    <property type="match status" value="1"/>
</dbReference>
<dbReference type="PROSITE" id="PS00018">
    <property type="entry name" value="EF_HAND_1"/>
    <property type="match status" value="1"/>
</dbReference>
<keyword evidence="1" id="KW-0106">Calcium</keyword>
<name>A0A7S0YZ69_9CRYP</name>
<proteinExistence type="predicted"/>
<dbReference type="EMBL" id="HBFN01024419">
    <property type="protein sequence ID" value="CAD8800470.1"/>
    <property type="molecule type" value="Transcribed_RNA"/>
</dbReference>
<sequence>MACATAPIRRRSSVTNTAADVDQTIDEAFLALGMTAGGTLGACEVERVLKHLLTLKDPHNDADSICAAIDINEDGHLDPNEFHRYIHPTVMRYAAAGKPLDVQDILRDAFRATIESDTATRNKIIQAFMQATSDFEAASRKKSWALPVNKGWMHKLYSDAFDEPKDAKAPRYKHSRTGYLTKRLTELQVIPRNPKSEEARAKEDFCKSIGCPNQEDLVAFCGGWLARLALEGVGGVSGTKSDCSAG</sequence>
<dbReference type="InterPro" id="IPR002048">
    <property type="entry name" value="EF_hand_dom"/>
</dbReference>
<accession>A0A7S0YZ69</accession>
<dbReference type="InterPro" id="IPR011992">
    <property type="entry name" value="EF-hand-dom_pair"/>
</dbReference>